<feature type="region of interest" description="Disordered" evidence="1">
    <location>
        <begin position="47"/>
        <end position="70"/>
    </location>
</feature>
<evidence type="ECO:0000256" key="1">
    <source>
        <dbReference type="SAM" id="MobiDB-lite"/>
    </source>
</evidence>
<dbReference type="PANTHER" id="PTHR43433:SF5">
    <property type="entry name" value="AB HYDROLASE-1 DOMAIN-CONTAINING PROTEIN"/>
    <property type="match status" value="1"/>
</dbReference>
<dbReference type="Gene3D" id="3.40.50.1820">
    <property type="entry name" value="alpha/beta hydrolase"/>
    <property type="match status" value="1"/>
</dbReference>
<organism evidence="3 4">
    <name type="scientific">Terrabacter tumescens</name>
    <dbReference type="NCBI Taxonomy" id="60443"/>
    <lineage>
        <taxon>Bacteria</taxon>
        <taxon>Bacillati</taxon>
        <taxon>Actinomycetota</taxon>
        <taxon>Actinomycetes</taxon>
        <taxon>Micrococcales</taxon>
        <taxon>Intrasporangiaceae</taxon>
        <taxon>Terrabacter</taxon>
    </lineage>
</organism>
<sequence>MEVEAATPPTPLGEIAMGTTTGLGRRLTALAAAALALGLSACTATGGPASTTATTRHTTSSTPGAASTTLEPERDVTVAGRHFKARCAGSGPSVVMVTDYGRSMDDAWGTVPQTLAASARVCIYDRLGIGRSDPAPDRQTFATLAADLDGVITDLGLTRPVVVMGHSMGAPIALSWASRHGADTRAVVLMDPMPPGYFGPDGALLTLLPPKDVGDPELSSLWTDLDHFNDPATNKESLDPSSWASYARLATMSVPLYDLVDAQAQTWPAAVDAKKVDAAWRAAQRRVLALSSPSELVNVPTPDAWPQTIKRVLDRALRS</sequence>
<dbReference type="SUPFAM" id="SSF53474">
    <property type="entry name" value="alpha/beta-Hydrolases"/>
    <property type="match status" value="1"/>
</dbReference>
<dbReference type="Pfam" id="PF00561">
    <property type="entry name" value="Abhydrolase_1"/>
    <property type="match status" value="1"/>
</dbReference>
<evidence type="ECO:0000313" key="3">
    <source>
        <dbReference type="EMBL" id="GGN09947.1"/>
    </source>
</evidence>
<name>A0ABQ2IGY0_9MICO</name>
<gene>
    <name evidence="3" type="ORF">GCM10009721_42400</name>
</gene>
<accession>A0ABQ2IGY0</accession>
<proteinExistence type="predicted"/>
<dbReference type="InterPro" id="IPR050471">
    <property type="entry name" value="AB_hydrolase"/>
</dbReference>
<feature type="compositionally biased region" description="Low complexity" evidence="1">
    <location>
        <begin position="47"/>
        <end position="69"/>
    </location>
</feature>
<reference evidence="4" key="1">
    <citation type="journal article" date="2019" name="Int. J. Syst. Evol. Microbiol.">
        <title>The Global Catalogue of Microorganisms (GCM) 10K type strain sequencing project: providing services to taxonomists for standard genome sequencing and annotation.</title>
        <authorList>
            <consortium name="The Broad Institute Genomics Platform"/>
            <consortium name="The Broad Institute Genome Sequencing Center for Infectious Disease"/>
            <person name="Wu L."/>
            <person name="Ma J."/>
        </authorList>
    </citation>
    <scope>NUCLEOTIDE SEQUENCE [LARGE SCALE GENOMIC DNA]</scope>
    <source>
        <strain evidence="4">JCM 1365</strain>
    </source>
</reference>
<dbReference type="PANTHER" id="PTHR43433">
    <property type="entry name" value="HYDROLASE, ALPHA/BETA FOLD FAMILY PROTEIN"/>
    <property type="match status" value="1"/>
</dbReference>
<protein>
    <recommendedName>
        <fullName evidence="2">AB hydrolase-1 domain-containing protein</fullName>
    </recommendedName>
</protein>
<dbReference type="InterPro" id="IPR000073">
    <property type="entry name" value="AB_hydrolase_1"/>
</dbReference>
<evidence type="ECO:0000313" key="4">
    <source>
        <dbReference type="Proteomes" id="UP000623461"/>
    </source>
</evidence>
<keyword evidence="4" id="KW-1185">Reference proteome</keyword>
<comment type="caution">
    <text evidence="3">The sequence shown here is derived from an EMBL/GenBank/DDBJ whole genome shotgun (WGS) entry which is preliminary data.</text>
</comment>
<evidence type="ECO:0000259" key="2">
    <source>
        <dbReference type="Pfam" id="PF00561"/>
    </source>
</evidence>
<feature type="domain" description="AB hydrolase-1" evidence="2">
    <location>
        <begin position="103"/>
        <end position="195"/>
    </location>
</feature>
<dbReference type="Proteomes" id="UP000623461">
    <property type="component" value="Unassembled WGS sequence"/>
</dbReference>
<dbReference type="EMBL" id="BMNZ01000013">
    <property type="protein sequence ID" value="GGN09947.1"/>
    <property type="molecule type" value="Genomic_DNA"/>
</dbReference>
<dbReference type="InterPro" id="IPR029058">
    <property type="entry name" value="AB_hydrolase_fold"/>
</dbReference>